<proteinExistence type="predicted"/>
<evidence type="ECO:0000313" key="2">
    <source>
        <dbReference type="Proteomes" id="UP000648187"/>
    </source>
</evidence>
<sequence>TCFIKRQKSLSSDILASFDPQSQYFRLRHKEAIGQYVGVQERPDGRVLKVYLDVDEGVFWNGVGDVDGHAFCKHAIAKVEEADV</sequence>
<dbReference type="AlphaFoldDB" id="A0A835GB10"/>
<dbReference type="EMBL" id="JACKWZ010000241">
    <property type="protein sequence ID" value="KAF9410911.1"/>
    <property type="molecule type" value="Genomic_DNA"/>
</dbReference>
<name>A0A835GB10_SPOEX</name>
<evidence type="ECO:0000313" key="1">
    <source>
        <dbReference type="EMBL" id="KAF9410911.1"/>
    </source>
</evidence>
<protein>
    <submittedName>
        <fullName evidence="1">Uncharacterized protein</fullName>
    </submittedName>
</protein>
<organism evidence="1 2">
    <name type="scientific">Spodoptera exigua</name>
    <name type="common">Beet armyworm</name>
    <name type="synonym">Noctua fulgens</name>
    <dbReference type="NCBI Taxonomy" id="7107"/>
    <lineage>
        <taxon>Eukaryota</taxon>
        <taxon>Metazoa</taxon>
        <taxon>Ecdysozoa</taxon>
        <taxon>Arthropoda</taxon>
        <taxon>Hexapoda</taxon>
        <taxon>Insecta</taxon>
        <taxon>Pterygota</taxon>
        <taxon>Neoptera</taxon>
        <taxon>Endopterygota</taxon>
        <taxon>Lepidoptera</taxon>
        <taxon>Glossata</taxon>
        <taxon>Ditrysia</taxon>
        <taxon>Noctuoidea</taxon>
        <taxon>Noctuidae</taxon>
        <taxon>Amphipyrinae</taxon>
        <taxon>Spodoptera</taxon>
    </lineage>
</organism>
<reference evidence="1" key="1">
    <citation type="submission" date="2020-08" db="EMBL/GenBank/DDBJ databases">
        <title>Spodoptera exigua strain:BAW_Kor-Di-RS1 Genome sequencing and assembly.</title>
        <authorList>
            <person name="Kim J."/>
            <person name="Nam H.Y."/>
            <person name="Kwon M."/>
            <person name="Choi J.H."/>
            <person name="Cho S.R."/>
            <person name="Kim G.-H."/>
        </authorList>
    </citation>
    <scope>NUCLEOTIDE SEQUENCE</scope>
    <source>
        <strain evidence="1">BAW_Kor-Di-RS1</strain>
        <tissue evidence="1">Whole-body</tissue>
    </source>
</reference>
<comment type="caution">
    <text evidence="1">The sequence shown here is derived from an EMBL/GenBank/DDBJ whole genome shotgun (WGS) entry which is preliminary data.</text>
</comment>
<accession>A0A835GB10</accession>
<feature type="non-terminal residue" evidence="1">
    <location>
        <position position="1"/>
    </location>
</feature>
<dbReference type="Proteomes" id="UP000648187">
    <property type="component" value="Unassembled WGS sequence"/>
</dbReference>
<keyword evidence="2" id="KW-1185">Reference proteome</keyword>
<gene>
    <name evidence="1" type="ORF">HW555_010153</name>
</gene>